<keyword evidence="9" id="KW-1185">Reference proteome</keyword>
<evidence type="ECO:0000313" key="9">
    <source>
        <dbReference type="Proteomes" id="UP000440578"/>
    </source>
</evidence>
<dbReference type="SUPFAM" id="SSF57283">
    <property type="entry name" value="PMP inhibitors"/>
    <property type="match status" value="2"/>
</dbReference>
<comment type="subcellular location">
    <subcellularLocation>
        <location evidence="1">Secreted</location>
    </subcellularLocation>
</comment>
<evidence type="ECO:0000256" key="1">
    <source>
        <dbReference type="ARBA" id="ARBA00004613"/>
    </source>
</evidence>
<keyword evidence="6" id="KW-0732">Signal</keyword>
<keyword evidence="5" id="KW-0646">Protease inhibitor</keyword>
<evidence type="ECO:0000313" key="8">
    <source>
        <dbReference type="EMBL" id="KAF0302869.1"/>
    </source>
</evidence>
<feature type="site" description="Reactive bond" evidence="5">
    <location>
        <begin position="600"/>
        <end position="601"/>
    </location>
</feature>
<proteinExistence type="inferred from homology"/>
<comment type="caution">
    <text evidence="8">The sequence shown here is derived from an EMBL/GenBank/DDBJ whole genome shotgun (WGS) entry which is preliminary data.</text>
</comment>
<feature type="disulfide bond" evidence="5">
    <location>
        <begin position="681"/>
        <end position="696"/>
    </location>
</feature>
<dbReference type="InterPro" id="IPR036201">
    <property type="entry name" value="Pacifastin_dom_sf"/>
</dbReference>
<feature type="domain" description="Pacifastin" evidence="7">
    <location>
        <begin position="678"/>
        <end position="707"/>
    </location>
</feature>
<feature type="domain" description="Pacifastin" evidence="7">
    <location>
        <begin position="572"/>
        <end position="606"/>
    </location>
</feature>
<dbReference type="Proteomes" id="UP000440578">
    <property type="component" value="Unassembled WGS sequence"/>
</dbReference>
<feature type="disulfide bond" evidence="5">
    <location>
        <begin position="575"/>
        <end position="590"/>
    </location>
</feature>
<protein>
    <submittedName>
        <fullName evidence="8">Protease inhibitor</fullName>
    </submittedName>
</protein>
<feature type="disulfide bond" evidence="5">
    <location>
        <begin position="585"/>
        <end position="603"/>
    </location>
</feature>
<dbReference type="PROSITE" id="PS51446">
    <property type="entry name" value="PACIFASTIN"/>
    <property type="match status" value="2"/>
</dbReference>
<evidence type="ECO:0000259" key="7">
    <source>
        <dbReference type="PROSITE" id="PS51446"/>
    </source>
</evidence>
<dbReference type="GO" id="GO:0004867">
    <property type="term" value="F:serine-type endopeptidase inhibitor activity"/>
    <property type="evidence" value="ECO:0007669"/>
    <property type="project" value="UniProtKB-UniRule"/>
</dbReference>
<keyword evidence="5" id="KW-0722">Serine protease inhibitor</keyword>
<comment type="caution">
    <text evidence="5">Lacks conserved residue(s) required for the propagation of feature annotation.</text>
</comment>
<dbReference type="EMBL" id="VIIS01001003">
    <property type="protein sequence ID" value="KAF0302869.1"/>
    <property type="molecule type" value="Genomic_DNA"/>
</dbReference>
<evidence type="ECO:0000256" key="6">
    <source>
        <dbReference type="SAM" id="SignalP"/>
    </source>
</evidence>
<dbReference type="InterPro" id="IPR008037">
    <property type="entry name" value="Pacifastin_dom"/>
</dbReference>
<evidence type="ECO:0000256" key="2">
    <source>
        <dbReference type="ARBA" id="ARBA00022525"/>
    </source>
</evidence>
<dbReference type="GO" id="GO:0005576">
    <property type="term" value="C:extracellular region"/>
    <property type="evidence" value="ECO:0007669"/>
    <property type="project" value="UniProtKB-SubCell"/>
</dbReference>
<sequence length="707" mass="76315">MPPPPGRAGQWFTMLRLVLLVCFVAAAAAVPVESDTEFCNGQTECPQDCGYVSRNEKCVFCRCGDSPLVQPPEPLPLPEPEPLSCQHGQSFIDECDNDCKCIADGKYGCTRKLCRPGQTSEKPKTCSGADGLPKRTGQRVFCHEGIVKTQPSEGPTCEHGQSFIDECDNDCKCIADGKYGCTRKLCKPGQTSEKPKSCSGADGLPKRTGQRVFCHEGIVKTQPTEGSTCQHGQSFIDECDNDCKCIADGKYGCTRKLCKPGQTSEKPKTCSGADGLPKRTGQRVFCHEGIVKTQPTDSSCSYGSGFIDECNNDCNCVNNEFYGCTFKACKPGERPEVPMRCTSSDNLPSRAGAEVVCEDGIVKLHEKKCRYGDEYIDECDNNCRCLEGKYACTRKECQAGQISMMPMSCSGTVDLPYRAKRRVFCHEGIVKVQDNESTVTCEDGLPECPQDCGQSYNKARDCYDCPCAIGNPGDVTVMPGEPCPPGTVLTESGPFFSTCGPSTKCPHGLEFIDECGNDCTCGGDGYGCTYKACQPGQTGAKPMTCASSADLPERKGKRVFCHDGIVKLQNKEDSCIPKSLFKEDCNSCFCGEQGQMGCTLKECAPKQGACAHGKSFIDECDNDCECVKGESYGCTRKACKPGQTAEKPMTCSGADDLPQRAGRRVMCHEGIVKTQEKDAECLPGSTYKEECNTCTCGGACTLKACIL</sequence>
<organism evidence="8 9">
    <name type="scientific">Amphibalanus amphitrite</name>
    <name type="common">Striped barnacle</name>
    <name type="synonym">Balanus amphitrite</name>
    <dbReference type="NCBI Taxonomy" id="1232801"/>
    <lineage>
        <taxon>Eukaryota</taxon>
        <taxon>Metazoa</taxon>
        <taxon>Ecdysozoa</taxon>
        <taxon>Arthropoda</taxon>
        <taxon>Crustacea</taxon>
        <taxon>Multicrustacea</taxon>
        <taxon>Cirripedia</taxon>
        <taxon>Thoracica</taxon>
        <taxon>Thoracicalcarea</taxon>
        <taxon>Balanomorpha</taxon>
        <taxon>Balanoidea</taxon>
        <taxon>Balanidae</taxon>
        <taxon>Amphibalaninae</taxon>
        <taxon>Amphibalanus</taxon>
    </lineage>
</organism>
<dbReference type="Pfam" id="PF05375">
    <property type="entry name" value="Pacifastin_I"/>
    <property type="match status" value="5"/>
</dbReference>
<accession>A0A6A4WCF0</accession>
<comment type="similarity">
    <text evidence="4 5">Belongs to the protease inhibitor I19 family.</text>
</comment>
<dbReference type="AlphaFoldDB" id="A0A6A4WCF0"/>
<evidence type="ECO:0000256" key="5">
    <source>
        <dbReference type="PROSITE-ProRule" id="PRU00776"/>
    </source>
</evidence>
<dbReference type="OrthoDB" id="10026631at2759"/>
<name>A0A6A4WCF0_AMPAM</name>
<keyword evidence="2" id="KW-0964">Secreted</keyword>
<feature type="signal peptide" evidence="6">
    <location>
        <begin position="1"/>
        <end position="29"/>
    </location>
</feature>
<gene>
    <name evidence="8" type="ORF">FJT64_002934</name>
</gene>
<evidence type="ECO:0000256" key="3">
    <source>
        <dbReference type="ARBA" id="ARBA00023157"/>
    </source>
</evidence>
<evidence type="ECO:0000256" key="4">
    <source>
        <dbReference type="ARBA" id="ARBA00029459"/>
    </source>
</evidence>
<feature type="chain" id="PRO_5025603284" evidence="6">
    <location>
        <begin position="30"/>
        <end position="707"/>
    </location>
</feature>
<feature type="disulfide bond" evidence="5">
    <location>
        <begin position="588"/>
        <end position="598"/>
    </location>
</feature>
<keyword evidence="3 5" id="KW-1015">Disulfide bond</keyword>
<reference evidence="8 9" key="1">
    <citation type="submission" date="2019-07" db="EMBL/GenBank/DDBJ databases">
        <title>Draft genome assembly of a fouling barnacle, Amphibalanus amphitrite (Darwin, 1854): The first reference genome for Thecostraca.</title>
        <authorList>
            <person name="Kim W."/>
        </authorList>
    </citation>
    <scope>NUCLEOTIDE SEQUENCE [LARGE SCALE GENOMIC DNA]</scope>
    <source>
        <strain evidence="8">SNU_AA5</strain>
        <tissue evidence="8">Soma without cirri and trophi</tissue>
    </source>
</reference>